<dbReference type="AlphaFoldDB" id="Q4KDJ3"/>
<evidence type="ECO:0000313" key="1">
    <source>
        <dbReference type="EMBL" id="AAY91856.1"/>
    </source>
</evidence>
<evidence type="ECO:0000313" key="2">
    <source>
        <dbReference type="Proteomes" id="UP000008540"/>
    </source>
</evidence>
<sequence length="325" mass="35893">MARAPSAPRPPAFVDYRDVMIIVTAGAAYLDIDAYAGCIAYAEWLNLSGRPARALSSAPLNESIPGTFRQRLKGLDAHVPQGTEQFVLVDISNHLHLDPLVDLDRVVEVIDHHPGFEAFWNERLGQHADIRQIGAACTQVYQRWRDSGLLPRISRDSAQLLAAGILDNTLNFTDQGCTAADRQAYADLAALAGLGPDWPEDYFKQCQQQIEAQLPEALLKDLKVFEASSNLPRRFAQLTLWHGQGLLVRQRSLIEQVLGQWGDDWLLNLISLGEGTSYLLTGSPGSARKLERLLECSTLDGVHCPGRPILRKELLRKGLALQATS</sequence>
<name>Q4KDJ3_PSEF5</name>
<gene>
    <name evidence="1" type="ordered locus">PFL_2583</name>
</gene>
<dbReference type="SUPFAM" id="SSF64182">
    <property type="entry name" value="DHH phosphoesterases"/>
    <property type="match status" value="1"/>
</dbReference>
<dbReference type="Proteomes" id="UP000008540">
    <property type="component" value="Chromosome"/>
</dbReference>
<proteinExistence type="predicted"/>
<dbReference type="Gene3D" id="3.90.1640.10">
    <property type="entry name" value="inorganic pyrophosphatase (n-terminal core)"/>
    <property type="match status" value="1"/>
</dbReference>
<accession>Q4KDJ3</accession>
<dbReference type="KEGG" id="pfl:PFL_2583"/>
<dbReference type="HOGENOM" id="CLU_908721_0_0_6"/>
<protein>
    <submittedName>
        <fullName evidence="1">DHH family protein</fullName>
    </submittedName>
</protein>
<dbReference type="STRING" id="220664.PFL_2583"/>
<dbReference type="EMBL" id="CP000076">
    <property type="protein sequence ID" value="AAY91856.1"/>
    <property type="molecule type" value="Genomic_DNA"/>
</dbReference>
<organism evidence="1 2">
    <name type="scientific">Pseudomonas fluorescens (strain ATCC BAA-477 / NRRL B-23932 / Pf-5)</name>
    <dbReference type="NCBI Taxonomy" id="220664"/>
    <lineage>
        <taxon>Bacteria</taxon>
        <taxon>Pseudomonadati</taxon>
        <taxon>Pseudomonadota</taxon>
        <taxon>Gammaproteobacteria</taxon>
        <taxon>Pseudomonadales</taxon>
        <taxon>Pseudomonadaceae</taxon>
        <taxon>Pseudomonas</taxon>
    </lineage>
</organism>
<dbReference type="InterPro" id="IPR038763">
    <property type="entry name" value="DHH_sf"/>
</dbReference>
<reference evidence="1 2" key="1">
    <citation type="journal article" date="2005" name="Nat. Biotechnol.">
        <title>Complete genome sequence of the plant commensal Pseudomonas fluorescens Pf-5.</title>
        <authorList>
            <person name="Paulsen I.T."/>
            <person name="Press C.M."/>
            <person name="Ravel J."/>
            <person name="Kobayashi D.Y."/>
            <person name="Myers G.S."/>
            <person name="Mavrodi D.V."/>
            <person name="DeBoy R.T."/>
            <person name="Seshadri R."/>
            <person name="Ren Q."/>
            <person name="Madupu R."/>
            <person name="Dodson R.J."/>
            <person name="Durkin A.S."/>
            <person name="Brinkac L.M."/>
            <person name="Daugherty S.C."/>
            <person name="Sullivan S.A."/>
            <person name="Rosovitz M.J."/>
            <person name="Gwinn M.L."/>
            <person name="Zhou L."/>
            <person name="Schneider D.J."/>
            <person name="Cartinhour S.W."/>
            <person name="Nelson W.C."/>
            <person name="Weidman J."/>
            <person name="Watkins K."/>
            <person name="Tran K."/>
            <person name="Khouri H."/>
            <person name="Pierson E.A."/>
            <person name="Pierson L.S.III."/>
            <person name="Thomashow L.S."/>
            <person name="Loper J.E."/>
        </authorList>
    </citation>
    <scope>NUCLEOTIDE SEQUENCE [LARGE SCALE GENOMIC DNA]</scope>
    <source>
        <strain evidence="2">ATCC BAA-477 / NRRL B-23932 / Pf-5</strain>
    </source>
</reference>
<dbReference type="eggNOG" id="COG1227">
    <property type="taxonomic scope" value="Bacteria"/>
</dbReference>